<evidence type="ECO:0000259" key="6">
    <source>
        <dbReference type="PROSITE" id="PS50850"/>
    </source>
</evidence>
<keyword evidence="2 5" id="KW-0812">Transmembrane</keyword>
<sequence length="496" mass="53689">MPPKSGDQPEPPCATSIRYDRHGLPLVPQPSSHKDDPLNWHPALKLCVALQISWLALLGPLGAAAPNPAFVVMSEHFQLSVLEVSYELTLFLLFAGVGPLAVTSLASAYGRRPIYLVGNLVAAITNISAGYCDSWVGIMVTRALNGLAAGSVMSVGAATICDLYFMHQRGVYMGIYTVCLTNGANIAPIVGGFAAESLGWRACFYIPGYLQLGTFIMTLFCLPETLYVPKAAPGHHQEQSFINNLTFRYSNVPGRRPRLRDFVRPFQMLKCLAVLFPTALYMACFGYGTVLFALTGAEFFTKLYGFSTPQTGLMLSIPLIIGGVLGELGAGWVTDWLSNRHAMKHNGVRLPEARLTAIWGAILVPAGIIVEGVCLTHYETVSWVGSAFGMGLSNMGLQIATTTIYSYTTDCYKAQSAEVSTALNVFRQVFSCLVSFYALPLTDKVGIQNAWIIFAAIVVALLIPVLLLRIFGARLRDLPCQAPPTSAFETCSDDTS</sequence>
<dbReference type="GO" id="GO:0005886">
    <property type="term" value="C:plasma membrane"/>
    <property type="evidence" value="ECO:0007669"/>
    <property type="project" value="TreeGrafter"/>
</dbReference>
<dbReference type="GeneID" id="63759710"/>
<keyword evidence="8" id="KW-1185">Reference proteome</keyword>
<dbReference type="RefSeq" id="XP_040709173.1">
    <property type="nucleotide sequence ID" value="XM_040843637.1"/>
</dbReference>
<accession>A0A1L9U112</accession>
<feature type="transmembrane region" description="Helical" evidence="5">
    <location>
        <begin position="114"/>
        <end position="131"/>
    </location>
</feature>
<dbReference type="InterPro" id="IPR036259">
    <property type="entry name" value="MFS_trans_sf"/>
</dbReference>
<protein>
    <recommendedName>
        <fullName evidence="6">Major facilitator superfamily (MFS) profile domain-containing protein</fullName>
    </recommendedName>
</protein>
<comment type="subcellular location">
    <subcellularLocation>
        <location evidence="1">Membrane</location>
        <topology evidence="1">Multi-pass membrane protein</topology>
    </subcellularLocation>
</comment>
<feature type="transmembrane region" description="Helical" evidence="5">
    <location>
        <begin position="384"/>
        <end position="407"/>
    </location>
</feature>
<evidence type="ECO:0000256" key="2">
    <source>
        <dbReference type="ARBA" id="ARBA00022692"/>
    </source>
</evidence>
<dbReference type="Pfam" id="PF07690">
    <property type="entry name" value="MFS_1"/>
    <property type="match status" value="1"/>
</dbReference>
<keyword evidence="3 5" id="KW-1133">Transmembrane helix</keyword>
<evidence type="ECO:0000313" key="8">
    <source>
        <dbReference type="Proteomes" id="UP000184356"/>
    </source>
</evidence>
<reference evidence="8" key="1">
    <citation type="journal article" date="2017" name="Genome Biol.">
        <title>Comparative genomics reveals high biological diversity and specific adaptations in the industrially and medically important fungal genus Aspergillus.</title>
        <authorList>
            <person name="de Vries R.P."/>
            <person name="Riley R."/>
            <person name="Wiebenga A."/>
            <person name="Aguilar-Osorio G."/>
            <person name="Amillis S."/>
            <person name="Uchima C.A."/>
            <person name="Anderluh G."/>
            <person name="Asadollahi M."/>
            <person name="Askin M."/>
            <person name="Barry K."/>
            <person name="Battaglia E."/>
            <person name="Bayram O."/>
            <person name="Benocci T."/>
            <person name="Braus-Stromeyer S.A."/>
            <person name="Caldana C."/>
            <person name="Canovas D."/>
            <person name="Cerqueira G.C."/>
            <person name="Chen F."/>
            <person name="Chen W."/>
            <person name="Choi C."/>
            <person name="Clum A."/>
            <person name="Dos Santos R.A."/>
            <person name="Damasio A.R."/>
            <person name="Diallinas G."/>
            <person name="Emri T."/>
            <person name="Fekete E."/>
            <person name="Flipphi M."/>
            <person name="Freyberg S."/>
            <person name="Gallo A."/>
            <person name="Gournas C."/>
            <person name="Habgood R."/>
            <person name="Hainaut M."/>
            <person name="Harispe M.L."/>
            <person name="Henrissat B."/>
            <person name="Hilden K.S."/>
            <person name="Hope R."/>
            <person name="Hossain A."/>
            <person name="Karabika E."/>
            <person name="Karaffa L."/>
            <person name="Karanyi Z."/>
            <person name="Krasevec N."/>
            <person name="Kuo A."/>
            <person name="Kusch H."/>
            <person name="LaButti K."/>
            <person name="Lagendijk E.L."/>
            <person name="Lapidus A."/>
            <person name="Levasseur A."/>
            <person name="Lindquist E."/>
            <person name="Lipzen A."/>
            <person name="Logrieco A.F."/>
            <person name="MacCabe A."/>
            <person name="Maekelae M.R."/>
            <person name="Malavazi I."/>
            <person name="Melin P."/>
            <person name="Meyer V."/>
            <person name="Mielnichuk N."/>
            <person name="Miskei M."/>
            <person name="Molnar A.P."/>
            <person name="Mule G."/>
            <person name="Ngan C.Y."/>
            <person name="Orejas M."/>
            <person name="Orosz E."/>
            <person name="Ouedraogo J.P."/>
            <person name="Overkamp K.M."/>
            <person name="Park H.-S."/>
            <person name="Perrone G."/>
            <person name="Piumi F."/>
            <person name="Punt P.J."/>
            <person name="Ram A.F."/>
            <person name="Ramon A."/>
            <person name="Rauscher S."/>
            <person name="Record E."/>
            <person name="Riano-Pachon D.M."/>
            <person name="Robert V."/>
            <person name="Roehrig J."/>
            <person name="Ruller R."/>
            <person name="Salamov A."/>
            <person name="Salih N.S."/>
            <person name="Samson R.A."/>
            <person name="Sandor E."/>
            <person name="Sanguinetti M."/>
            <person name="Schuetze T."/>
            <person name="Sepcic K."/>
            <person name="Shelest E."/>
            <person name="Sherlock G."/>
            <person name="Sophianopoulou V."/>
            <person name="Squina F.M."/>
            <person name="Sun H."/>
            <person name="Susca A."/>
            <person name="Todd R.B."/>
            <person name="Tsang A."/>
            <person name="Unkles S.E."/>
            <person name="van de Wiele N."/>
            <person name="van Rossen-Uffink D."/>
            <person name="Oliveira J.V."/>
            <person name="Vesth T.C."/>
            <person name="Visser J."/>
            <person name="Yu J.-H."/>
            <person name="Zhou M."/>
            <person name="Andersen M.R."/>
            <person name="Archer D.B."/>
            <person name="Baker S.E."/>
            <person name="Benoit I."/>
            <person name="Brakhage A.A."/>
            <person name="Braus G.H."/>
            <person name="Fischer R."/>
            <person name="Frisvad J.C."/>
            <person name="Goldman G.H."/>
            <person name="Houbraken J."/>
            <person name="Oakley B."/>
            <person name="Pocsi I."/>
            <person name="Scazzocchio C."/>
            <person name="Seiboth B."/>
            <person name="vanKuyk P.A."/>
            <person name="Wortman J."/>
            <person name="Dyer P.S."/>
            <person name="Grigoriev I.V."/>
        </authorList>
    </citation>
    <scope>NUCLEOTIDE SEQUENCE [LARGE SCALE GENOMIC DNA]</scope>
    <source>
        <strain evidence="8">CBS 593.65</strain>
    </source>
</reference>
<feature type="transmembrane region" description="Helical" evidence="5">
    <location>
        <begin position="313"/>
        <end position="334"/>
    </location>
</feature>
<dbReference type="EMBL" id="KV878582">
    <property type="protein sequence ID" value="OJJ65367.1"/>
    <property type="molecule type" value="Genomic_DNA"/>
</dbReference>
<gene>
    <name evidence="7" type="ORF">ASPSYDRAFT_190763</name>
</gene>
<feature type="transmembrane region" description="Helical" evidence="5">
    <location>
        <begin position="355"/>
        <end position="378"/>
    </location>
</feature>
<dbReference type="PANTHER" id="PTHR23502">
    <property type="entry name" value="MAJOR FACILITATOR SUPERFAMILY"/>
    <property type="match status" value="1"/>
</dbReference>
<dbReference type="PROSITE" id="PS50850">
    <property type="entry name" value="MFS"/>
    <property type="match status" value="1"/>
</dbReference>
<feature type="transmembrane region" description="Helical" evidence="5">
    <location>
        <begin position="451"/>
        <end position="471"/>
    </location>
</feature>
<feature type="transmembrane region" description="Helical" evidence="5">
    <location>
        <begin position="84"/>
        <end position="102"/>
    </location>
</feature>
<feature type="domain" description="Major facilitator superfamily (MFS) profile" evidence="6">
    <location>
        <begin position="48"/>
        <end position="473"/>
    </location>
</feature>
<dbReference type="AlphaFoldDB" id="A0A1L9U112"/>
<dbReference type="SUPFAM" id="SSF103473">
    <property type="entry name" value="MFS general substrate transporter"/>
    <property type="match status" value="1"/>
</dbReference>
<dbReference type="PANTHER" id="PTHR23502:SF181">
    <property type="entry name" value="MAJOR FACILITATOR SUPERFAMILY (MFS) PROFILE DOMAIN-CONTAINING PROTEIN"/>
    <property type="match status" value="1"/>
</dbReference>
<dbReference type="OrthoDB" id="2585655at2759"/>
<dbReference type="Gene3D" id="1.20.1250.20">
    <property type="entry name" value="MFS general substrate transporter like domains"/>
    <property type="match status" value="1"/>
</dbReference>
<dbReference type="STRING" id="1036612.A0A1L9U112"/>
<dbReference type="InterPro" id="IPR020846">
    <property type="entry name" value="MFS_dom"/>
</dbReference>
<organism evidence="7 8">
    <name type="scientific">Aspergillus sydowii CBS 593.65</name>
    <dbReference type="NCBI Taxonomy" id="1036612"/>
    <lineage>
        <taxon>Eukaryota</taxon>
        <taxon>Fungi</taxon>
        <taxon>Dikarya</taxon>
        <taxon>Ascomycota</taxon>
        <taxon>Pezizomycotina</taxon>
        <taxon>Eurotiomycetes</taxon>
        <taxon>Eurotiomycetidae</taxon>
        <taxon>Eurotiales</taxon>
        <taxon>Aspergillaceae</taxon>
        <taxon>Aspergillus</taxon>
        <taxon>Aspergillus subgen. Nidulantes</taxon>
    </lineage>
</organism>
<evidence type="ECO:0000256" key="3">
    <source>
        <dbReference type="ARBA" id="ARBA00022989"/>
    </source>
</evidence>
<keyword evidence="4 5" id="KW-0472">Membrane</keyword>
<evidence type="ECO:0000256" key="1">
    <source>
        <dbReference type="ARBA" id="ARBA00004141"/>
    </source>
</evidence>
<dbReference type="Proteomes" id="UP000184356">
    <property type="component" value="Unassembled WGS sequence"/>
</dbReference>
<evidence type="ECO:0000256" key="5">
    <source>
        <dbReference type="SAM" id="Phobius"/>
    </source>
</evidence>
<proteinExistence type="predicted"/>
<dbReference type="GO" id="GO:0022857">
    <property type="term" value="F:transmembrane transporter activity"/>
    <property type="evidence" value="ECO:0007669"/>
    <property type="project" value="InterPro"/>
</dbReference>
<dbReference type="InterPro" id="IPR011701">
    <property type="entry name" value="MFS"/>
</dbReference>
<feature type="transmembrane region" description="Helical" evidence="5">
    <location>
        <begin position="268"/>
        <end position="293"/>
    </location>
</feature>
<feature type="transmembrane region" description="Helical" evidence="5">
    <location>
        <begin position="143"/>
        <end position="165"/>
    </location>
</feature>
<name>A0A1L9U112_9EURO</name>
<dbReference type="VEuPathDB" id="FungiDB:ASPSYDRAFT_190763"/>
<evidence type="ECO:0000313" key="7">
    <source>
        <dbReference type="EMBL" id="OJJ65367.1"/>
    </source>
</evidence>
<feature type="transmembrane region" description="Helical" evidence="5">
    <location>
        <begin position="419"/>
        <end position="439"/>
    </location>
</feature>
<evidence type="ECO:0000256" key="4">
    <source>
        <dbReference type="ARBA" id="ARBA00023136"/>
    </source>
</evidence>